<accession>E1U3N6</accession>
<dbReference type="GO" id="GO:0016491">
    <property type="term" value="F:oxidoreductase activity"/>
    <property type="evidence" value="ECO:0007669"/>
    <property type="project" value="InterPro"/>
</dbReference>
<evidence type="ECO:0000256" key="1">
    <source>
        <dbReference type="ARBA" id="ARBA00001962"/>
    </source>
</evidence>
<dbReference type="EMBL" id="FJ211387">
    <property type="protein sequence ID" value="ACN96043.1"/>
    <property type="molecule type" value="Genomic_DNA"/>
</dbReference>
<reference evidence="2" key="1">
    <citation type="submission" date="2008-09" db="EMBL/GenBank/DDBJ databases">
        <title>High diversity of cyanobacterial nonribosomal peptide synthetase genes in isolates from geothermal sites and hot springs of Costa Rica.</title>
        <authorList>
            <person name="Hess W.R."/>
            <person name="Scholz I.D."/>
        </authorList>
    </citation>
    <scope>NUCLEOTIDE SEQUENCE</scope>
    <source>
        <strain evidence="2">MV11</strain>
    </source>
</reference>
<name>E1U3N6_9CYAN</name>
<protein>
    <submittedName>
        <fullName evidence="2">Ribonucleoside-diphosphate reductase beta subunit</fullName>
    </submittedName>
</protein>
<evidence type="ECO:0000313" key="2">
    <source>
        <dbReference type="EMBL" id="ACN96043.1"/>
    </source>
</evidence>
<dbReference type="Gene3D" id="1.10.620.20">
    <property type="entry name" value="Ribonucleotide Reductase, subunit A"/>
    <property type="match status" value="1"/>
</dbReference>
<dbReference type="Pfam" id="PF00268">
    <property type="entry name" value="Ribonuc_red_sm"/>
    <property type="match status" value="1"/>
</dbReference>
<dbReference type="GO" id="GO:0009263">
    <property type="term" value="P:deoxyribonucleotide biosynthetic process"/>
    <property type="evidence" value="ECO:0007669"/>
    <property type="project" value="InterPro"/>
</dbReference>
<dbReference type="SUPFAM" id="SSF47240">
    <property type="entry name" value="Ferritin-like"/>
    <property type="match status" value="1"/>
</dbReference>
<comment type="cofactor">
    <cofactor evidence="1">
        <name>Fe cation</name>
        <dbReference type="ChEBI" id="CHEBI:24875"/>
    </cofactor>
</comment>
<dbReference type="InterPro" id="IPR000358">
    <property type="entry name" value="RNR_small_fam"/>
</dbReference>
<dbReference type="InterPro" id="IPR009078">
    <property type="entry name" value="Ferritin-like_SF"/>
</dbReference>
<dbReference type="AlphaFoldDB" id="E1U3N6"/>
<organism evidence="2">
    <name type="scientific">Fischerella sp. MV11</name>
    <dbReference type="NCBI Taxonomy" id="397321"/>
    <lineage>
        <taxon>Bacteria</taxon>
        <taxon>Bacillati</taxon>
        <taxon>Cyanobacteriota</taxon>
        <taxon>Cyanophyceae</taxon>
        <taxon>Nostocales</taxon>
        <taxon>Hapalosiphonaceae</taxon>
        <taxon>Fischerella</taxon>
    </lineage>
</organism>
<sequence length="53" mass="6380">MSTFKKHIPSPEIELCMAEQIFQEAMHNQSYQYIIETVVPSDRRTQVYDFWVN</sequence>
<proteinExistence type="predicted"/>
<dbReference type="InterPro" id="IPR012348">
    <property type="entry name" value="RNR-like"/>
</dbReference>